<feature type="domain" description="PAC" evidence="8">
    <location>
        <begin position="282"/>
        <end position="334"/>
    </location>
</feature>
<dbReference type="SUPFAM" id="SSF55874">
    <property type="entry name" value="ATPase domain of HSP90 chaperone/DNA topoisomerase II/histidine kinase"/>
    <property type="match status" value="1"/>
</dbReference>
<dbReference type="Gene3D" id="1.10.287.130">
    <property type="match status" value="1"/>
</dbReference>
<dbReference type="SUPFAM" id="SSF47384">
    <property type="entry name" value="Homodimeric domain of signal transducing histidine kinase"/>
    <property type="match status" value="1"/>
</dbReference>
<gene>
    <name evidence="9" type="ORF">ABS311_06765</name>
</gene>
<dbReference type="Pfam" id="PF00072">
    <property type="entry name" value="Response_reg"/>
    <property type="match status" value="1"/>
</dbReference>
<keyword evidence="9" id="KW-0067">ATP-binding</keyword>
<dbReference type="Pfam" id="PF00512">
    <property type="entry name" value="HisKA"/>
    <property type="match status" value="1"/>
</dbReference>
<feature type="modified residue" description="4-aspartylphosphate" evidence="4">
    <location>
        <position position="648"/>
    </location>
</feature>
<dbReference type="EC" id="2.7.13.3" evidence="2"/>
<reference evidence="9 10" key="1">
    <citation type="submission" date="2024-06" db="EMBL/GenBank/DDBJ databases">
        <authorList>
            <person name="Chen R.Y."/>
        </authorList>
    </citation>
    <scope>NUCLEOTIDE SEQUENCE [LARGE SCALE GENOMIC DNA]</scope>
    <source>
        <strain evidence="9 10">D2</strain>
    </source>
</reference>
<dbReference type="Pfam" id="PF02518">
    <property type="entry name" value="HATPase_c"/>
    <property type="match status" value="1"/>
</dbReference>
<dbReference type="Proteomes" id="UP001467690">
    <property type="component" value="Unassembled WGS sequence"/>
</dbReference>
<proteinExistence type="predicted"/>
<feature type="transmembrane region" description="Helical" evidence="5">
    <location>
        <begin position="112"/>
        <end position="133"/>
    </location>
</feature>
<protein>
    <recommendedName>
        <fullName evidence="2">histidine kinase</fullName>
        <ecNumber evidence="2">2.7.13.3</ecNumber>
    </recommendedName>
</protein>
<dbReference type="InterPro" id="IPR001610">
    <property type="entry name" value="PAC"/>
</dbReference>
<dbReference type="CDD" id="cd00082">
    <property type="entry name" value="HisKA"/>
    <property type="match status" value="1"/>
</dbReference>
<evidence type="ECO:0000256" key="5">
    <source>
        <dbReference type="SAM" id="Phobius"/>
    </source>
</evidence>
<feature type="transmembrane region" description="Helical" evidence="5">
    <location>
        <begin position="154"/>
        <end position="174"/>
    </location>
</feature>
<organism evidence="9 10">
    <name type="scientific">Catenovulum sediminis</name>
    <dbReference type="NCBI Taxonomy" id="1740262"/>
    <lineage>
        <taxon>Bacteria</taxon>
        <taxon>Pseudomonadati</taxon>
        <taxon>Pseudomonadota</taxon>
        <taxon>Gammaproteobacteria</taxon>
        <taxon>Alteromonadales</taxon>
        <taxon>Alteromonadaceae</taxon>
        <taxon>Catenovulum</taxon>
    </lineage>
</organism>
<evidence type="ECO:0000259" key="8">
    <source>
        <dbReference type="PROSITE" id="PS50113"/>
    </source>
</evidence>
<dbReference type="CDD" id="cd00130">
    <property type="entry name" value="PAS"/>
    <property type="match status" value="1"/>
</dbReference>
<dbReference type="InterPro" id="IPR000700">
    <property type="entry name" value="PAS-assoc_C"/>
</dbReference>
<evidence type="ECO:0000313" key="9">
    <source>
        <dbReference type="EMBL" id="MER2491580.1"/>
    </source>
</evidence>
<dbReference type="InterPro" id="IPR001789">
    <property type="entry name" value="Sig_transdc_resp-reg_receiver"/>
</dbReference>
<dbReference type="InterPro" id="IPR036097">
    <property type="entry name" value="HisK_dim/P_sf"/>
</dbReference>
<keyword evidence="5" id="KW-0812">Transmembrane</keyword>
<comment type="catalytic activity">
    <reaction evidence="1">
        <text>ATP + protein L-histidine = ADP + protein N-phospho-L-histidine.</text>
        <dbReference type="EC" id="2.7.13.3"/>
    </reaction>
</comment>
<dbReference type="GO" id="GO:0005524">
    <property type="term" value="F:ATP binding"/>
    <property type="evidence" value="ECO:0007669"/>
    <property type="project" value="UniProtKB-KW"/>
</dbReference>
<dbReference type="CDD" id="cd16922">
    <property type="entry name" value="HATPase_EvgS-ArcB-TorS-like"/>
    <property type="match status" value="1"/>
</dbReference>
<dbReference type="PRINTS" id="PR00344">
    <property type="entry name" value="BCTRLSENSOR"/>
</dbReference>
<dbReference type="PROSITE" id="PS50113">
    <property type="entry name" value="PAC"/>
    <property type="match status" value="1"/>
</dbReference>
<dbReference type="PROSITE" id="PS50110">
    <property type="entry name" value="RESPONSE_REGULATORY"/>
    <property type="match status" value="1"/>
</dbReference>
<evidence type="ECO:0000256" key="3">
    <source>
        <dbReference type="ARBA" id="ARBA00022553"/>
    </source>
</evidence>
<evidence type="ECO:0000259" key="6">
    <source>
        <dbReference type="PROSITE" id="PS50109"/>
    </source>
</evidence>
<dbReference type="Gene3D" id="3.30.450.20">
    <property type="entry name" value="PAS domain"/>
    <property type="match status" value="1"/>
</dbReference>
<dbReference type="PANTHER" id="PTHR45339">
    <property type="entry name" value="HYBRID SIGNAL TRANSDUCTION HISTIDINE KINASE J"/>
    <property type="match status" value="1"/>
</dbReference>
<feature type="transmembrane region" description="Helical" evidence="5">
    <location>
        <begin position="44"/>
        <end position="61"/>
    </location>
</feature>
<keyword evidence="3 4" id="KW-0597">Phosphoprotein</keyword>
<dbReference type="InterPro" id="IPR003594">
    <property type="entry name" value="HATPase_dom"/>
</dbReference>
<keyword evidence="9" id="KW-0547">Nucleotide-binding</keyword>
<dbReference type="NCBIfam" id="TIGR00229">
    <property type="entry name" value="sensory_box"/>
    <property type="match status" value="1"/>
</dbReference>
<dbReference type="InterPro" id="IPR035965">
    <property type="entry name" value="PAS-like_dom_sf"/>
</dbReference>
<dbReference type="PANTHER" id="PTHR45339:SF3">
    <property type="entry name" value="HISTIDINE KINASE"/>
    <property type="match status" value="1"/>
</dbReference>
<keyword evidence="10" id="KW-1185">Reference proteome</keyword>
<feature type="transmembrane region" description="Helical" evidence="5">
    <location>
        <begin position="20"/>
        <end position="38"/>
    </location>
</feature>
<dbReference type="InterPro" id="IPR005467">
    <property type="entry name" value="His_kinase_dom"/>
</dbReference>
<feature type="domain" description="Histidine kinase" evidence="6">
    <location>
        <begin position="352"/>
        <end position="574"/>
    </location>
</feature>
<feature type="domain" description="Response regulatory" evidence="7">
    <location>
        <begin position="599"/>
        <end position="713"/>
    </location>
</feature>
<keyword evidence="5" id="KW-0472">Membrane</keyword>
<dbReference type="SMART" id="SM00448">
    <property type="entry name" value="REC"/>
    <property type="match status" value="1"/>
</dbReference>
<evidence type="ECO:0000259" key="7">
    <source>
        <dbReference type="PROSITE" id="PS50110"/>
    </source>
</evidence>
<evidence type="ECO:0000313" key="10">
    <source>
        <dbReference type="Proteomes" id="UP001467690"/>
    </source>
</evidence>
<dbReference type="SMART" id="SM00387">
    <property type="entry name" value="HATPase_c"/>
    <property type="match status" value="1"/>
</dbReference>
<evidence type="ECO:0000256" key="4">
    <source>
        <dbReference type="PROSITE-ProRule" id="PRU00169"/>
    </source>
</evidence>
<dbReference type="InterPro" id="IPR003661">
    <property type="entry name" value="HisK_dim/P_dom"/>
</dbReference>
<name>A0ABV1RFD1_9ALTE</name>
<dbReference type="EMBL" id="JBELOE010000136">
    <property type="protein sequence ID" value="MER2491580.1"/>
    <property type="molecule type" value="Genomic_DNA"/>
</dbReference>
<dbReference type="Gene3D" id="3.40.50.2300">
    <property type="match status" value="1"/>
</dbReference>
<dbReference type="InterPro" id="IPR013656">
    <property type="entry name" value="PAS_4"/>
</dbReference>
<dbReference type="CDD" id="cd17546">
    <property type="entry name" value="REC_hyHK_CKI1_RcsC-like"/>
    <property type="match status" value="1"/>
</dbReference>
<dbReference type="PROSITE" id="PS50109">
    <property type="entry name" value="HIS_KIN"/>
    <property type="match status" value="1"/>
</dbReference>
<dbReference type="InterPro" id="IPR000014">
    <property type="entry name" value="PAS"/>
</dbReference>
<evidence type="ECO:0000256" key="1">
    <source>
        <dbReference type="ARBA" id="ARBA00000085"/>
    </source>
</evidence>
<accession>A0ABV1RFD1</accession>
<dbReference type="Gene3D" id="3.30.565.10">
    <property type="entry name" value="Histidine kinase-like ATPase, C-terminal domain"/>
    <property type="match status" value="1"/>
</dbReference>
<dbReference type="Pfam" id="PF08448">
    <property type="entry name" value="PAS_4"/>
    <property type="match status" value="1"/>
</dbReference>
<feature type="transmembrane region" description="Helical" evidence="5">
    <location>
        <begin position="73"/>
        <end position="106"/>
    </location>
</feature>
<comment type="caution">
    <text evidence="9">The sequence shown here is derived from an EMBL/GenBank/DDBJ whole genome shotgun (WGS) entry which is preliminary data.</text>
</comment>
<evidence type="ECO:0000256" key="2">
    <source>
        <dbReference type="ARBA" id="ARBA00012438"/>
    </source>
</evidence>
<keyword evidence="5" id="KW-1133">Transmembrane helix</keyword>
<dbReference type="SMART" id="SM00086">
    <property type="entry name" value="PAC"/>
    <property type="match status" value="1"/>
</dbReference>
<dbReference type="InterPro" id="IPR004358">
    <property type="entry name" value="Sig_transdc_His_kin-like_C"/>
</dbReference>
<dbReference type="SUPFAM" id="SSF55785">
    <property type="entry name" value="PYP-like sensor domain (PAS domain)"/>
    <property type="match status" value="1"/>
</dbReference>
<dbReference type="SMART" id="SM00388">
    <property type="entry name" value="HisKA"/>
    <property type="match status" value="1"/>
</dbReference>
<dbReference type="SUPFAM" id="SSF52172">
    <property type="entry name" value="CheY-like"/>
    <property type="match status" value="1"/>
</dbReference>
<dbReference type="RefSeq" id="WP_350401170.1">
    <property type="nucleotide sequence ID" value="NZ_JBELOE010000136.1"/>
</dbReference>
<dbReference type="InterPro" id="IPR036890">
    <property type="entry name" value="HATPase_C_sf"/>
</dbReference>
<dbReference type="InterPro" id="IPR011006">
    <property type="entry name" value="CheY-like_superfamily"/>
</dbReference>
<sequence>MKQSIHTEKREVILRKAMQLMVIFSIPAIGLSIFRMSYLGPEPVVILHTLLGVLVWLNYALRKRLSYLVKVNLLVGLTCLIAVSGIVRFGILGSGGVVAMFSLFLAAIFWSSRAAFVLLALMIGVYGASFALFQAQITHINMDIEAFHLSYISWGLEGVLVLCFAGAVITLQGLQHQQYGHSLKFVSDKLDTQNEQLININKALSDTNKLLSIVLDNIPVRVFWKDTNLNYLGCNRAFAKDSLKAKPEDIVGESDYQQIWHAQAESYREDDLQVISSGIAKLNFEEQQTRRGGEVAWVRTSKIPLSDGEGNILGVLGTYEDITEQKLFNDKLTEAKAKAEAANLAKSQFLANMSHEIRTPLNGVIGMTQLCLHTTDLNSEQQGFLEKIDLSARSLLTILNDILDYSKIEAGKLELENIEFTVEDIYKQLEAIHAHTAVSKGLSFEIRKSSQAETLLLGDPIRILQILSNLCSNAIKFTSSGVVIVISDVAPQADGFYRVSFKICDTGIGIDKEKIDGLFTAFEQLESSTNRRFGGSGLGLSISKSLANMMGGNISVESRPGKGSIFSLQLMLAKAKQDIQLKDTDNSSKGHKPDLHGFKILLAEDNEINQQVVLGMLASTGADTEVALDGRKAIEMAHSFMPDLILMDIQMPNIDGVKATLEIHQSYPNMPIIALTANVMKEDVNEYLASGFADILAKPIDINKFYALLEHHKTRL</sequence>